<dbReference type="InterPro" id="IPR004396">
    <property type="entry name" value="ATPase_YchF/OLA1"/>
</dbReference>
<dbReference type="Gene3D" id="1.10.150.300">
    <property type="entry name" value="TGS-like domain"/>
    <property type="match status" value="1"/>
</dbReference>
<dbReference type="OrthoDB" id="9810373at2"/>
<evidence type="ECO:0000256" key="5">
    <source>
        <dbReference type="ARBA" id="ARBA00022842"/>
    </source>
</evidence>
<keyword evidence="3 6" id="KW-0547">Nucleotide-binding</keyword>
<gene>
    <name evidence="6" type="primary">ychF</name>
    <name evidence="9" type="ORF">SAMN05216233_12026</name>
</gene>
<dbReference type="CDD" id="cd01900">
    <property type="entry name" value="YchF"/>
    <property type="match status" value="1"/>
</dbReference>
<dbReference type="STRING" id="419481.SAMN05216233_12026"/>
<dbReference type="PANTHER" id="PTHR23305:SF18">
    <property type="entry name" value="OBG-TYPE G DOMAIN-CONTAINING PROTEIN"/>
    <property type="match status" value="1"/>
</dbReference>
<evidence type="ECO:0000256" key="2">
    <source>
        <dbReference type="ARBA" id="ARBA00022723"/>
    </source>
</evidence>
<comment type="similarity">
    <text evidence="6">Belongs to the TRAFAC class OBG-HflX-like GTPase superfamily. OBG GTPase family. YchF/OLA1 subfamily.</text>
</comment>
<dbReference type="InterPro" id="IPR013029">
    <property type="entry name" value="YchF_C"/>
</dbReference>
<organism evidence="9 10">
    <name type="scientific">Desulfoluna spongiiphila</name>
    <dbReference type="NCBI Taxonomy" id="419481"/>
    <lineage>
        <taxon>Bacteria</taxon>
        <taxon>Pseudomonadati</taxon>
        <taxon>Thermodesulfobacteriota</taxon>
        <taxon>Desulfobacteria</taxon>
        <taxon>Desulfobacterales</taxon>
        <taxon>Desulfolunaceae</taxon>
        <taxon>Desulfoluna</taxon>
    </lineage>
</organism>
<dbReference type="Proteomes" id="UP000198870">
    <property type="component" value="Unassembled WGS sequence"/>
</dbReference>
<dbReference type="FunFam" id="1.10.150.300:FF:000001">
    <property type="entry name" value="Ribosome-binding ATPase YchF"/>
    <property type="match status" value="1"/>
</dbReference>
<accession>A0A1G5IHZ5</accession>
<dbReference type="InterPro" id="IPR031167">
    <property type="entry name" value="G_OBG"/>
</dbReference>
<dbReference type="GO" id="GO:0005737">
    <property type="term" value="C:cytoplasm"/>
    <property type="evidence" value="ECO:0007669"/>
    <property type="project" value="TreeGrafter"/>
</dbReference>
<dbReference type="PROSITE" id="PS51880">
    <property type="entry name" value="TGS"/>
    <property type="match status" value="1"/>
</dbReference>
<evidence type="ECO:0000256" key="6">
    <source>
        <dbReference type="HAMAP-Rule" id="MF_00944"/>
    </source>
</evidence>
<reference evidence="9 10" key="1">
    <citation type="submission" date="2016-10" db="EMBL/GenBank/DDBJ databases">
        <authorList>
            <person name="de Groot N.N."/>
        </authorList>
    </citation>
    <scope>NUCLEOTIDE SEQUENCE [LARGE SCALE GENOMIC DNA]</scope>
    <source>
        <strain evidence="9 10">AA1</strain>
    </source>
</reference>
<comment type="function">
    <text evidence="6">ATPase that binds to both the 70S ribosome and the 50S ribosomal subunit in a nucleotide-independent manner.</text>
</comment>
<dbReference type="EMBL" id="FMUX01000020">
    <property type="protein sequence ID" value="SCY75634.1"/>
    <property type="molecule type" value="Genomic_DNA"/>
</dbReference>
<dbReference type="InterPro" id="IPR004095">
    <property type="entry name" value="TGS"/>
</dbReference>
<dbReference type="PRINTS" id="PR00326">
    <property type="entry name" value="GTP1OBG"/>
</dbReference>
<keyword evidence="2" id="KW-0479">Metal-binding</keyword>
<dbReference type="InterPro" id="IPR041706">
    <property type="entry name" value="YchF_N"/>
</dbReference>
<name>A0A1G5IHZ5_9BACT</name>
<comment type="cofactor">
    <cofactor evidence="1">
        <name>Mg(2+)</name>
        <dbReference type="ChEBI" id="CHEBI:18420"/>
    </cofactor>
</comment>
<proteinExistence type="inferred from homology"/>
<dbReference type="GO" id="GO:0005525">
    <property type="term" value="F:GTP binding"/>
    <property type="evidence" value="ECO:0007669"/>
    <property type="project" value="InterPro"/>
</dbReference>
<evidence type="ECO:0000256" key="3">
    <source>
        <dbReference type="ARBA" id="ARBA00022741"/>
    </source>
</evidence>
<dbReference type="Pfam" id="PF06071">
    <property type="entry name" value="YchF-GTPase_C"/>
    <property type="match status" value="1"/>
</dbReference>
<dbReference type="GO" id="GO:0016887">
    <property type="term" value="F:ATP hydrolysis activity"/>
    <property type="evidence" value="ECO:0007669"/>
    <property type="project" value="UniProtKB-UniRule"/>
</dbReference>
<dbReference type="InterPro" id="IPR023192">
    <property type="entry name" value="TGS-like_dom_sf"/>
</dbReference>
<keyword evidence="10" id="KW-1185">Reference proteome</keyword>
<evidence type="ECO:0000313" key="10">
    <source>
        <dbReference type="Proteomes" id="UP000198870"/>
    </source>
</evidence>
<dbReference type="RefSeq" id="WP_092213851.1">
    <property type="nucleotide sequence ID" value="NZ_FMUX01000020.1"/>
</dbReference>
<dbReference type="SUPFAM" id="SSF52540">
    <property type="entry name" value="P-loop containing nucleoside triphosphate hydrolases"/>
    <property type="match status" value="1"/>
</dbReference>
<dbReference type="GO" id="GO:0043023">
    <property type="term" value="F:ribosomal large subunit binding"/>
    <property type="evidence" value="ECO:0007669"/>
    <property type="project" value="UniProtKB-UniRule"/>
</dbReference>
<dbReference type="NCBIfam" id="TIGR00092">
    <property type="entry name" value="redox-regulated ATPase YchF"/>
    <property type="match status" value="1"/>
</dbReference>
<dbReference type="Gene3D" id="3.10.20.30">
    <property type="match status" value="1"/>
</dbReference>
<dbReference type="Gene3D" id="3.40.50.300">
    <property type="entry name" value="P-loop containing nucleotide triphosphate hydrolases"/>
    <property type="match status" value="1"/>
</dbReference>
<evidence type="ECO:0000256" key="1">
    <source>
        <dbReference type="ARBA" id="ARBA00001946"/>
    </source>
</evidence>
<dbReference type="PIRSF" id="PIRSF006641">
    <property type="entry name" value="CHP00092"/>
    <property type="match status" value="1"/>
</dbReference>
<dbReference type="HAMAP" id="MF_00944">
    <property type="entry name" value="YchF_OLA1_ATPase"/>
    <property type="match status" value="1"/>
</dbReference>
<keyword evidence="5" id="KW-0460">Magnesium</keyword>
<dbReference type="GO" id="GO:0005524">
    <property type="term" value="F:ATP binding"/>
    <property type="evidence" value="ECO:0007669"/>
    <property type="project" value="UniProtKB-UniRule"/>
</dbReference>
<sequence length="369" mass="40677">MQLNCGIVGLPNVGKSTLFSALTSAPAEAANYPFCTIEPNVGVVAVPDERMNRITELIPPQKVIPAVVEFVDIAGLVRGASKGEGLGNQFLGHIRQVGAIIHVVRCFDDDDVVHVDGKVNPVSDIETISIELAFADLETVQKRLTGLPKLLKSQDKKISGKAKAVEPVLTKLVAALEEGEPARSLELDEREVELVSDLHLITLKKQLYCCNVGEDDLGKENDYVAKVREFAEKDGSGVVVICGKFESEISEMDDEEERKAFLEDAGLKESGLHRLIQEGYSMLGLQTYFTAGEKEVRAWTFPKGAKAPQAAGVIHSDFERGFIRAEVYHCEELFEYKSEATLKEKGKLRVEGKEYEVQDGEVLHFRFNV</sequence>
<feature type="domain" description="OBG-type G" evidence="7">
    <location>
        <begin position="3"/>
        <end position="261"/>
    </location>
</feature>
<feature type="binding site" evidence="6">
    <location>
        <begin position="12"/>
        <end position="17"/>
    </location>
    <ligand>
        <name>ATP</name>
        <dbReference type="ChEBI" id="CHEBI:30616"/>
    </ligand>
</feature>
<dbReference type="PANTHER" id="PTHR23305">
    <property type="entry name" value="OBG GTPASE FAMILY"/>
    <property type="match status" value="1"/>
</dbReference>
<evidence type="ECO:0000313" key="9">
    <source>
        <dbReference type="EMBL" id="SCY75634.1"/>
    </source>
</evidence>
<dbReference type="PROSITE" id="PS51710">
    <property type="entry name" value="G_OBG"/>
    <property type="match status" value="1"/>
</dbReference>
<keyword evidence="4 6" id="KW-0067">ATP-binding</keyword>
<protein>
    <recommendedName>
        <fullName evidence="6">Ribosome-binding ATPase YchF</fullName>
    </recommendedName>
</protein>
<feature type="domain" description="TGS" evidence="8">
    <location>
        <begin position="284"/>
        <end position="367"/>
    </location>
</feature>
<dbReference type="InterPro" id="IPR012675">
    <property type="entry name" value="Beta-grasp_dom_sf"/>
</dbReference>
<evidence type="ECO:0000256" key="4">
    <source>
        <dbReference type="ARBA" id="ARBA00022840"/>
    </source>
</evidence>
<dbReference type="InterPro" id="IPR012676">
    <property type="entry name" value="TGS-like"/>
</dbReference>
<dbReference type="SUPFAM" id="SSF81271">
    <property type="entry name" value="TGS-like"/>
    <property type="match status" value="1"/>
</dbReference>
<dbReference type="AlphaFoldDB" id="A0A1G5IHZ5"/>
<dbReference type="InterPro" id="IPR006073">
    <property type="entry name" value="GTP-bd"/>
</dbReference>
<evidence type="ECO:0000259" key="7">
    <source>
        <dbReference type="PROSITE" id="PS51710"/>
    </source>
</evidence>
<dbReference type="InterPro" id="IPR027417">
    <property type="entry name" value="P-loop_NTPase"/>
</dbReference>
<dbReference type="GO" id="GO:0046872">
    <property type="term" value="F:metal ion binding"/>
    <property type="evidence" value="ECO:0007669"/>
    <property type="project" value="UniProtKB-KW"/>
</dbReference>
<dbReference type="FunFam" id="3.10.20.30:FF:000001">
    <property type="entry name" value="Ribosome-binding ATPase YchF"/>
    <property type="match status" value="1"/>
</dbReference>
<dbReference type="Pfam" id="PF01926">
    <property type="entry name" value="MMR_HSR1"/>
    <property type="match status" value="1"/>
</dbReference>
<dbReference type="CDD" id="cd04867">
    <property type="entry name" value="TGS_YchF_OLA1"/>
    <property type="match status" value="1"/>
</dbReference>
<evidence type="ECO:0000259" key="8">
    <source>
        <dbReference type="PROSITE" id="PS51880"/>
    </source>
</evidence>